<protein>
    <submittedName>
        <fullName evidence="1">Uncharacterized protein</fullName>
    </submittedName>
</protein>
<dbReference type="AlphaFoldDB" id="X1JUX6"/>
<evidence type="ECO:0000313" key="1">
    <source>
        <dbReference type="EMBL" id="GAH82064.1"/>
    </source>
</evidence>
<proteinExistence type="predicted"/>
<reference evidence="1" key="1">
    <citation type="journal article" date="2014" name="Front. Microbiol.">
        <title>High frequency of phylogenetically diverse reductive dehalogenase-homologous genes in deep subseafloor sedimentary metagenomes.</title>
        <authorList>
            <person name="Kawai M."/>
            <person name="Futagami T."/>
            <person name="Toyoda A."/>
            <person name="Takaki Y."/>
            <person name="Nishi S."/>
            <person name="Hori S."/>
            <person name="Arai W."/>
            <person name="Tsubouchi T."/>
            <person name="Morono Y."/>
            <person name="Uchiyama I."/>
            <person name="Ito T."/>
            <person name="Fujiyama A."/>
            <person name="Inagaki F."/>
            <person name="Takami H."/>
        </authorList>
    </citation>
    <scope>NUCLEOTIDE SEQUENCE</scope>
    <source>
        <strain evidence="1">Expedition CK06-06</strain>
    </source>
</reference>
<feature type="non-terminal residue" evidence="1">
    <location>
        <position position="1"/>
    </location>
</feature>
<comment type="caution">
    <text evidence="1">The sequence shown here is derived from an EMBL/GenBank/DDBJ whole genome shotgun (WGS) entry which is preliminary data.</text>
</comment>
<accession>X1JUX6</accession>
<gene>
    <name evidence="1" type="ORF">S03H2_63091</name>
</gene>
<name>X1JUX6_9ZZZZ</name>
<organism evidence="1">
    <name type="scientific">marine sediment metagenome</name>
    <dbReference type="NCBI Taxonomy" id="412755"/>
    <lineage>
        <taxon>unclassified sequences</taxon>
        <taxon>metagenomes</taxon>
        <taxon>ecological metagenomes</taxon>
    </lineage>
</organism>
<dbReference type="EMBL" id="BARU01040846">
    <property type="protein sequence ID" value="GAH82064.1"/>
    <property type="molecule type" value="Genomic_DNA"/>
</dbReference>
<sequence>DSFFIMPLGYQGKGALASEEQGEADDEASPDERAVVEMGKKCIWMTRLPVSQSPRLPVSPFLRFPVSFPI</sequence>